<dbReference type="EMBL" id="QSEN01000010">
    <property type="protein sequence ID" value="RGZ75306.1"/>
    <property type="molecule type" value="Genomic_DNA"/>
</dbReference>
<dbReference type="GO" id="GO:0003677">
    <property type="term" value="F:DNA binding"/>
    <property type="evidence" value="ECO:0007669"/>
    <property type="project" value="InterPro"/>
</dbReference>
<dbReference type="PROSITE" id="PS50943">
    <property type="entry name" value="HTH_CROC1"/>
    <property type="match status" value="1"/>
</dbReference>
<organism evidence="2 3">
    <name type="scientific">Agathobacter rectalis</name>
    <dbReference type="NCBI Taxonomy" id="39491"/>
    <lineage>
        <taxon>Bacteria</taxon>
        <taxon>Bacillati</taxon>
        <taxon>Bacillota</taxon>
        <taxon>Clostridia</taxon>
        <taxon>Lachnospirales</taxon>
        <taxon>Lachnospiraceae</taxon>
        <taxon>Agathobacter</taxon>
    </lineage>
</organism>
<dbReference type="Gene3D" id="1.10.260.40">
    <property type="entry name" value="lambda repressor-like DNA-binding domains"/>
    <property type="match status" value="1"/>
</dbReference>
<dbReference type="InterPro" id="IPR001387">
    <property type="entry name" value="Cro/C1-type_HTH"/>
</dbReference>
<dbReference type="Proteomes" id="UP000283431">
    <property type="component" value="Unassembled WGS sequence"/>
</dbReference>
<feature type="domain" description="HTH cro/C1-type" evidence="1">
    <location>
        <begin position="87"/>
        <end position="134"/>
    </location>
</feature>
<name>A0A413PGZ8_9FIRM</name>
<dbReference type="AlphaFoldDB" id="A0A413PGZ8"/>
<accession>A0A413PGZ8</accession>
<dbReference type="SMART" id="SM00530">
    <property type="entry name" value="HTH_XRE"/>
    <property type="match status" value="1"/>
</dbReference>
<dbReference type="InterPro" id="IPR010982">
    <property type="entry name" value="Lambda_DNA-bd_dom_sf"/>
</dbReference>
<evidence type="ECO:0000313" key="2">
    <source>
        <dbReference type="EMBL" id="RGZ75306.1"/>
    </source>
</evidence>
<dbReference type="SUPFAM" id="SSF47413">
    <property type="entry name" value="lambda repressor-like DNA-binding domains"/>
    <property type="match status" value="1"/>
</dbReference>
<reference evidence="2 3" key="1">
    <citation type="submission" date="2018-08" db="EMBL/GenBank/DDBJ databases">
        <title>A genome reference for cultivated species of the human gut microbiota.</title>
        <authorList>
            <person name="Zou Y."/>
            <person name="Xue W."/>
            <person name="Luo G."/>
        </authorList>
    </citation>
    <scope>NUCLEOTIDE SEQUENCE [LARGE SCALE GENOMIC DNA]</scope>
    <source>
        <strain evidence="2 3">AM48-7</strain>
    </source>
</reference>
<dbReference type="CDD" id="cd00093">
    <property type="entry name" value="HTH_XRE"/>
    <property type="match status" value="1"/>
</dbReference>
<evidence type="ECO:0000259" key="1">
    <source>
        <dbReference type="PROSITE" id="PS50943"/>
    </source>
</evidence>
<dbReference type="Pfam" id="PF01381">
    <property type="entry name" value="HTH_3"/>
    <property type="match status" value="1"/>
</dbReference>
<protein>
    <submittedName>
        <fullName evidence="2">XRE family transcriptional regulator</fullName>
    </submittedName>
</protein>
<comment type="caution">
    <text evidence="2">The sequence shown here is derived from an EMBL/GenBank/DDBJ whole genome shotgun (WGS) entry which is preliminary data.</text>
</comment>
<evidence type="ECO:0000313" key="3">
    <source>
        <dbReference type="Proteomes" id="UP000283431"/>
    </source>
</evidence>
<sequence>MDEVIIKTTQTIKGLFSVALPPGEYEAGYNKNGAVFIKLPHGQTLGVKPGEFEFVKAPEHLLDRWRTSVEKEHEIIGKRILDALDTRKMTQRELANKTGITEATISRYAQSKRTPKGPEIVKISKASGVRLIFF</sequence>
<proteinExistence type="predicted"/>
<gene>
    <name evidence="2" type="ORF">DW975_07075</name>
</gene>